<organism evidence="7 10">
    <name type="scientific">Methylopila capsulata</name>
    <dbReference type="NCBI Taxonomy" id="61654"/>
    <lineage>
        <taxon>Bacteria</taxon>
        <taxon>Pseudomonadati</taxon>
        <taxon>Pseudomonadota</taxon>
        <taxon>Alphaproteobacteria</taxon>
        <taxon>Hyphomicrobiales</taxon>
        <taxon>Methylopilaceae</taxon>
        <taxon>Methylopila</taxon>
    </lineage>
</organism>
<sequence length="386" mass="43109">MRRLAIPPRPDWRKTADRLGFRFAEMYGAPYWDETACFAFTLREIEHDIEDSTRELHALCLDLADRAARDGRLLTRLGVTAAFHDYVARSWRNRDLEPSLYGRFDLAYDGTGPAKMLEYNADTPTGLYETAVFQWAWLEELRRSGALPLDADQFNSAHEALVERFKAFSNRSLFHFVGAIDDVEDGGTIDYLLDCAAQAGHVGRKLHIDRVGLDARGRFTDEDDLVIDQMFKLHPWEWIFEAPFASHLPISGCRFVEPPWKAMLSTKAILPLLWEAHPGHPNLLPAFFADDPRAAALDAYVHKPLFSREGANVTLVQDGETVAIEGPYGAEGFVVQQAARLFSSPGGYAVLGSWVVGDAPCGLGVREDASPVTMNMSRFVPHAIIG</sequence>
<dbReference type="GO" id="GO:0005524">
    <property type="term" value="F:ATP binding"/>
    <property type="evidence" value="ECO:0007669"/>
    <property type="project" value="UniProtKB-KW"/>
</dbReference>
<evidence type="ECO:0000256" key="1">
    <source>
        <dbReference type="ARBA" id="ARBA00022598"/>
    </source>
</evidence>
<evidence type="ECO:0000256" key="4">
    <source>
        <dbReference type="ARBA" id="ARBA00022840"/>
    </source>
</evidence>
<keyword evidence="4" id="KW-0067">ATP-binding</keyword>
<dbReference type="EMBL" id="JAFBCY010000001">
    <property type="protein sequence ID" value="MBM7850650.1"/>
    <property type="molecule type" value="Genomic_DNA"/>
</dbReference>
<evidence type="ECO:0000313" key="10">
    <source>
        <dbReference type="Proteomes" id="UP001143400"/>
    </source>
</evidence>
<gene>
    <name evidence="7" type="ORF">GCM10008170_19620</name>
    <name evidence="8" type="ORF">JOD31_000862</name>
</gene>
<keyword evidence="2" id="KW-0479">Metal-binding</keyword>
<evidence type="ECO:0000256" key="5">
    <source>
        <dbReference type="ARBA" id="ARBA00022842"/>
    </source>
</evidence>
<reference evidence="7" key="1">
    <citation type="journal article" date="2014" name="Int. J. Syst. Evol. Microbiol.">
        <title>Complete genome sequence of Corynebacterium casei LMG S-19264T (=DSM 44701T), isolated from a smear-ripened cheese.</title>
        <authorList>
            <consortium name="US DOE Joint Genome Institute (JGI-PGF)"/>
            <person name="Walter F."/>
            <person name="Albersmeier A."/>
            <person name="Kalinowski J."/>
            <person name="Ruckert C."/>
        </authorList>
    </citation>
    <scope>NUCLEOTIDE SEQUENCE</scope>
    <source>
        <strain evidence="7">VKM B-1606</strain>
    </source>
</reference>
<evidence type="ECO:0000256" key="3">
    <source>
        <dbReference type="ARBA" id="ARBA00022741"/>
    </source>
</evidence>
<dbReference type="Proteomes" id="UP001143400">
    <property type="component" value="Unassembled WGS sequence"/>
</dbReference>
<dbReference type="SUPFAM" id="SSF56059">
    <property type="entry name" value="Glutathione synthetase ATP-binding domain-like"/>
    <property type="match status" value="1"/>
</dbReference>
<dbReference type="InterPro" id="IPR005494">
    <property type="entry name" value="GSPS_pre-ATP-grasp-like_dom"/>
</dbReference>
<dbReference type="Gene3D" id="3.30.1490.330">
    <property type="match status" value="1"/>
</dbReference>
<dbReference type="AlphaFoldDB" id="A0A9W6ITI2"/>
<evidence type="ECO:0000313" key="7">
    <source>
        <dbReference type="EMBL" id="GLK55943.1"/>
    </source>
</evidence>
<feature type="domain" description="Glutathionylspermidine synthase pre-ATP-grasp-like" evidence="6">
    <location>
        <begin position="12"/>
        <end position="384"/>
    </location>
</feature>
<name>A0A9W6ITI2_9HYPH</name>
<dbReference type="RefSeq" id="WP_204949051.1">
    <property type="nucleotide sequence ID" value="NZ_BSFF01000002.1"/>
</dbReference>
<dbReference type="Proteomes" id="UP000758856">
    <property type="component" value="Unassembled WGS sequence"/>
</dbReference>
<keyword evidence="1" id="KW-0436">Ligase</keyword>
<evidence type="ECO:0000313" key="9">
    <source>
        <dbReference type="Proteomes" id="UP000758856"/>
    </source>
</evidence>
<dbReference type="Pfam" id="PF03738">
    <property type="entry name" value="GSP_synth"/>
    <property type="match status" value="1"/>
</dbReference>
<dbReference type="InterPro" id="IPR016185">
    <property type="entry name" value="PreATP-grasp_dom_sf"/>
</dbReference>
<dbReference type="SUPFAM" id="SSF52440">
    <property type="entry name" value="PreATP-grasp domain"/>
    <property type="match status" value="1"/>
</dbReference>
<dbReference type="GO" id="GO:0046872">
    <property type="term" value="F:metal ion binding"/>
    <property type="evidence" value="ECO:0007669"/>
    <property type="project" value="UniProtKB-KW"/>
</dbReference>
<protein>
    <submittedName>
        <fullName evidence="8">Glutathionylspermidine synthase</fullName>
    </submittedName>
</protein>
<comment type="caution">
    <text evidence="7">The sequence shown here is derived from an EMBL/GenBank/DDBJ whole genome shotgun (WGS) entry which is preliminary data.</text>
</comment>
<accession>A0A9W6ITI2</accession>
<keyword evidence="3" id="KW-0547">Nucleotide-binding</keyword>
<proteinExistence type="predicted"/>
<keyword evidence="9" id="KW-1185">Reference proteome</keyword>
<evidence type="ECO:0000256" key="2">
    <source>
        <dbReference type="ARBA" id="ARBA00022723"/>
    </source>
</evidence>
<keyword evidence="5" id="KW-0460">Magnesium</keyword>
<evidence type="ECO:0000259" key="6">
    <source>
        <dbReference type="Pfam" id="PF03738"/>
    </source>
</evidence>
<reference evidence="8 9" key="2">
    <citation type="submission" date="2021-01" db="EMBL/GenBank/DDBJ databases">
        <title>Genomic Encyclopedia of Type Strains, Phase IV (KMG-IV): sequencing the most valuable type-strain genomes for metagenomic binning, comparative biology and taxonomic classification.</title>
        <authorList>
            <person name="Goeker M."/>
        </authorList>
    </citation>
    <scope>NUCLEOTIDE SEQUENCE [LARGE SCALE GENOMIC DNA]</scope>
    <source>
        <strain evidence="8 9">DSM 6130</strain>
    </source>
</reference>
<dbReference type="EMBL" id="BSFF01000002">
    <property type="protein sequence ID" value="GLK55943.1"/>
    <property type="molecule type" value="Genomic_DNA"/>
</dbReference>
<dbReference type="GO" id="GO:0016874">
    <property type="term" value="F:ligase activity"/>
    <property type="evidence" value="ECO:0007669"/>
    <property type="project" value="UniProtKB-KW"/>
</dbReference>
<reference evidence="7" key="3">
    <citation type="submission" date="2023-01" db="EMBL/GenBank/DDBJ databases">
        <authorList>
            <person name="Sun Q."/>
            <person name="Evtushenko L."/>
        </authorList>
    </citation>
    <scope>NUCLEOTIDE SEQUENCE</scope>
    <source>
        <strain evidence="7">VKM B-1606</strain>
    </source>
</reference>
<evidence type="ECO:0000313" key="8">
    <source>
        <dbReference type="EMBL" id="MBM7850650.1"/>
    </source>
</evidence>